<evidence type="ECO:0000256" key="1">
    <source>
        <dbReference type="ARBA" id="ARBA00023242"/>
    </source>
</evidence>
<dbReference type="EMBL" id="WIGO01000213">
    <property type="protein sequence ID" value="KAF6823415.1"/>
    <property type="molecule type" value="Genomic_DNA"/>
</dbReference>
<dbReference type="PROSITE" id="PS00463">
    <property type="entry name" value="ZN2_CY6_FUNGAL_1"/>
    <property type="match status" value="1"/>
</dbReference>
<accession>A0A8H6N8K5</accession>
<evidence type="ECO:0000259" key="2">
    <source>
        <dbReference type="PROSITE" id="PS50048"/>
    </source>
</evidence>
<comment type="caution">
    <text evidence="3">The sequence shown here is derived from an EMBL/GenBank/DDBJ whole genome shotgun (WGS) entry which is preliminary data.</text>
</comment>
<evidence type="ECO:0000313" key="4">
    <source>
        <dbReference type="Proteomes" id="UP000654918"/>
    </source>
</evidence>
<evidence type="ECO:0000313" key="3">
    <source>
        <dbReference type="EMBL" id="KAF6823415.1"/>
    </source>
</evidence>
<keyword evidence="1" id="KW-0539">Nucleus</keyword>
<feature type="domain" description="Zn(2)-C6 fungal-type" evidence="2">
    <location>
        <begin position="10"/>
        <end position="38"/>
    </location>
</feature>
<dbReference type="AlphaFoldDB" id="A0A8H6N8K5"/>
<proteinExistence type="predicted"/>
<dbReference type="SMART" id="SM00066">
    <property type="entry name" value="GAL4"/>
    <property type="match status" value="1"/>
</dbReference>
<dbReference type="SUPFAM" id="SSF57701">
    <property type="entry name" value="Zn2/Cys6 DNA-binding domain"/>
    <property type="match status" value="1"/>
</dbReference>
<gene>
    <name evidence="3" type="ORF">CPLU01_11420</name>
</gene>
<protein>
    <submittedName>
        <fullName evidence="3">C6 zinc finger domain protein</fullName>
    </submittedName>
</protein>
<dbReference type="CDD" id="cd00067">
    <property type="entry name" value="GAL4"/>
    <property type="match status" value="1"/>
</dbReference>
<keyword evidence="4" id="KW-1185">Reference proteome</keyword>
<dbReference type="InterPro" id="IPR001138">
    <property type="entry name" value="Zn2Cys6_DnaBD"/>
</dbReference>
<dbReference type="InterPro" id="IPR036864">
    <property type="entry name" value="Zn2-C6_fun-type_DNA-bd_sf"/>
</dbReference>
<dbReference type="GO" id="GO:0000981">
    <property type="term" value="F:DNA-binding transcription factor activity, RNA polymerase II-specific"/>
    <property type="evidence" value="ECO:0007669"/>
    <property type="project" value="InterPro"/>
</dbReference>
<organism evidence="3 4">
    <name type="scientific">Colletotrichum plurivorum</name>
    <dbReference type="NCBI Taxonomy" id="2175906"/>
    <lineage>
        <taxon>Eukaryota</taxon>
        <taxon>Fungi</taxon>
        <taxon>Dikarya</taxon>
        <taxon>Ascomycota</taxon>
        <taxon>Pezizomycotina</taxon>
        <taxon>Sordariomycetes</taxon>
        <taxon>Hypocreomycetidae</taxon>
        <taxon>Glomerellales</taxon>
        <taxon>Glomerellaceae</taxon>
        <taxon>Colletotrichum</taxon>
        <taxon>Colletotrichum orchidearum species complex</taxon>
    </lineage>
</organism>
<dbReference type="Pfam" id="PF00172">
    <property type="entry name" value="Zn_clus"/>
    <property type="match status" value="1"/>
</dbReference>
<dbReference type="InterPro" id="IPR053178">
    <property type="entry name" value="Osmoadaptation_assoc"/>
</dbReference>
<dbReference type="PANTHER" id="PTHR38111">
    <property type="entry name" value="ZN(2)-C6 FUNGAL-TYPE DOMAIN-CONTAINING PROTEIN-RELATED"/>
    <property type="match status" value="1"/>
</dbReference>
<sequence length="503" mass="55456">MVGVPGRSKGCNTCRRRKKGCDLQRPACGQCLKAGIECEGYERKRIFVNVTNPARGTTVRAAAAAVTQVTPSPSTSIIHSSTLSRAAYEEKMVDLFWDGYIPGAPVGGGPANPISRYSHADWALTVQDLYRSEPALRQTLLAISLGTVGRRDGQQWMVDDGLRFYCRALSETNLALRHPTRWRSDALMVATRILGLYELLYGADDRERRGISQAQSWEGHAMGEMALVAQRRPGSHVDGHAHRLFCSARVHLVISHIKQRRKCPLSHPVWKTVPWRTQPKSPRDVLVDVFTDIPGLLEDLDSVRDCMPGDEKEAKRSRLIAECWRIDRELTWWLDNLAPQAELADFQARGAGDPTACDVVVASAMGLFWATCILTYSTLRLALGPEAVADAGLPEHTNPRPYCTKIADIVDVLFHPSAGTFGVQSAPLPIGMALVYLNATDEGFNSAEKRKLRSYFGKRSNNGIGIGKFLVSTQSDGIVPRGAAQAPTREVIQDKARRWMGTV</sequence>
<dbReference type="PANTHER" id="PTHR38111:SF11">
    <property type="entry name" value="TRANSCRIPTION FACTOR DOMAIN-CONTAINING PROTEIN-RELATED"/>
    <property type="match status" value="1"/>
</dbReference>
<dbReference type="Gene3D" id="4.10.240.10">
    <property type="entry name" value="Zn(2)-C6 fungal-type DNA-binding domain"/>
    <property type="match status" value="1"/>
</dbReference>
<name>A0A8H6N8K5_9PEZI</name>
<reference evidence="3" key="1">
    <citation type="journal article" date="2020" name="Phytopathology">
        <title>Genome Sequence Resources of Colletotrichum truncatum, C. plurivorum, C. musicola, and C. sojae: Four Species Pathogenic to Soybean (Glycine max).</title>
        <authorList>
            <person name="Rogerio F."/>
            <person name="Boufleur T.R."/>
            <person name="Ciampi-Guillardi M."/>
            <person name="Sukno S.A."/>
            <person name="Thon M.R."/>
            <person name="Massola Junior N.S."/>
            <person name="Baroncelli R."/>
        </authorList>
    </citation>
    <scope>NUCLEOTIDE SEQUENCE</scope>
    <source>
        <strain evidence="3">LFN00145</strain>
    </source>
</reference>
<dbReference type="PROSITE" id="PS50048">
    <property type="entry name" value="ZN2_CY6_FUNGAL_2"/>
    <property type="match status" value="1"/>
</dbReference>
<dbReference type="GO" id="GO:0008270">
    <property type="term" value="F:zinc ion binding"/>
    <property type="evidence" value="ECO:0007669"/>
    <property type="project" value="InterPro"/>
</dbReference>
<dbReference type="Proteomes" id="UP000654918">
    <property type="component" value="Unassembled WGS sequence"/>
</dbReference>